<accession>A0ABT2JB95</accession>
<name>A0ABT2JB95_9PSEU</name>
<dbReference type="Gene3D" id="3.40.50.280">
    <property type="entry name" value="Cobalamin-binding domain"/>
    <property type="match status" value="1"/>
</dbReference>
<organism evidence="2 3">
    <name type="scientific">Actinophytocola gossypii</name>
    <dbReference type="NCBI Taxonomy" id="2812003"/>
    <lineage>
        <taxon>Bacteria</taxon>
        <taxon>Bacillati</taxon>
        <taxon>Actinomycetota</taxon>
        <taxon>Actinomycetes</taxon>
        <taxon>Pseudonocardiales</taxon>
        <taxon>Pseudonocardiaceae</taxon>
    </lineage>
</organism>
<protein>
    <submittedName>
        <fullName evidence="2">Cobalamin-dependent protein</fullName>
    </submittedName>
</protein>
<dbReference type="InterPro" id="IPR036724">
    <property type="entry name" value="Cobalamin-bd_sf"/>
</dbReference>
<dbReference type="Proteomes" id="UP001156441">
    <property type="component" value="Unassembled WGS sequence"/>
</dbReference>
<dbReference type="PROSITE" id="PS51332">
    <property type="entry name" value="B12_BINDING"/>
    <property type="match status" value="1"/>
</dbReference>
<keyword evidence="3" id="KW-1185">Reference proteome</keyword>
<dbReference type="SUPFAM" id="SSF52242">
    <property type="entry name" value="Cobalamin (vitamin B12)-binding domain"/>
    <property type="match status" value="1"/>
</dbReference>
<reference evidence="2 3" key="1">
    <citation type="submission" date="2021-02" db="EMBL/GenBank/DDBJ databases">
        <title>Actinophytocola xerophila sp. nov., isolated from soil of cotton cropping field.</title>
        <authorList>
            <person name="Huang R."/>
            <person name="Chen X."/>
            <person name="Ge X."/>
            <person name="Liu W."/>
        </authorList>
    </citation>
    <scope>NUCLEOTIDE SEQUENCE [LARGE SCALE GENOMIC DNA]</scope>
    <source>
        <strain evidence="2 3">S1-96</strain>
    </source>
</reference>
<comment type="caution">
    <text evidence="2">The sequence shown here is derived from an EMBL/GenBank/DDBJ whole genome shotgun (WGS) entry which is preliminary data.</text>
</comment>
<evidence type="ECO:0000259" key="1">
    <source>
        <dbReference type="PROSITE" id="PS51332"/>
    </source>
</evidence>
<dbReference type="EMBL" id="JAFFZE010000014">
    <property type="protein sequence ID" value="MCT2585117.1"/>
    <property type="molecule type" value="Genomic_DNA"/>
</dbReference>
<proteinExistence type="predicted"/>
<evidence type="ECO:0000313" key="2">
    <source>
        <dbReference type="EMBL" id="MCT2585117.1"/>
    </source>
</evidence>
<sequence length="144" mass="15130">MPSSRRPTAIVSGLSSDAHTWNLVFLELLLDELGFLVTNLGPCVPDDLLVAECLDHVPDVLVLSSVNGHGYADGARVVRRLREHTPLAALPVAIGGKLGVAGGLTAGQRDELVAAGCDAVFEEHADAVASFRGFLRALPVRAAR</sequence>
<dbReference type="Pfam" id="PF02310">
    <property type="entry name" value="B12-binding"/>
    <property type="match status" value="1"/>
</dbReference>
<gene>
    <name evidence="2" type="ORF">JT362_18540</name>
</gene>
<dbReference type="InterPro" id="IPR006158">
    <property type="entry name" value="Cobalamin-bd"/>
</dbReference>
<evidence type="ECO:0000313" key="3">
    <source>
        <dbReference type="Proteomes" id="UP001156441"/>
    </source>
</evidence>
<feature type="domain" description="B12-binding" evidence="1">
    <location>
        <begin position="6"/>
        <end position="144"/>
    </location>
</feature>